<comment type="caution">
    <text evidence="1">The sequence shown here is derived from an EMBL/GenBank/DDBJ whole genome shotgun (WGS) entry which is preliminary data.</text>
</comment>
<reference evidence="1" key="1">
    <citation type="submission" date="2021-06" db="EMBL/GenBank/DDBJ databases">
        <authorList>
            <person name="Kallberg Y."/>
            <person name="Tangrot J."/>
            <person name="Rosling A."/>
        </authorList>
    </citation>
    <scope>NUCLEOTIDE SEQUENCE</scope>
    <source>
        <strain evidence="1">FL966</strain>
    </source>
</reference>
<feature type="non-terminal residue" evidence="1">
    <location>
        <position position="76"/>
    </location>
</feature>
<accession>A0A9N9J513</accession>
<organism evidence="1 2">
    <name type="scientific">Cetraspora pellucida</name>
    <dbReference type="NCBI Taxonomy" id="1433469"/>
    <lineage>
        <taxon>Eukaryota</taxon>
        <taxon>Fungi</taxon>
        <taxon>Fungi incertae sedis</taxon>
        <taxon>Mucoromycota</taxon>
        <taxon>Glomeromycotina</taxon>
        <taxon>Glomeromycetes</taxon>
        <taxon>Diversisporales</taxon>
        <taxon>Gigasporaceae</taxon>
        <taxon>Cetraspora</taxon>
    </lineage>
</organism>
<keyword evidence="2" id="KW-1185">Reference proteome</keyword>
<dbReference type="EMBL" id="CAJVQA010020539">
    <property type="protein sequence ID" value="CAG8764254.1"/>
    <property type="molecule type" value="Genomic_DNA"/>
</dbReference>
<proteinExistence type="predicted"/>
<dbReference type="AlphaFoldDB" id="A0A9N9J513"/>
<dbReference type="Proteomes" id="UP000789759">
    <property type="component" value="Unassembled WGS sequence"/>
</dbReference>
<protein>
    <submittedName>
        <fullName evidence="1">24612_t:CDS:1</fullName>
    </submittedName>
</protein>
<evidence type="ECO:0000313" key="2">
    <source>
        <dbReference type="Proteomes" id="UP000789759"/>
    </source>
</evidence>
<gene>
    <name evidence="1" type="ORF">CPELLU_LOCUS15494</name>
</gene>
<name>A0A9N9J513_9GLOM</name>
<evidence type="ECO:0000313" key="1">
    <source>
        <dbReference type="EMBL" id="CAG8764254.1"/>
    </source>
</evidence>
<sequence>MLLEMDSMPTNNNIEISTLDNVDKSSSLEIIEEESLNKRKIDEINKHLNDELEDEIMNVENFDNLLQDWLDMLEEE</sequence>